<dbReference type="Proteomes" id="UP000521943">
    <property type="component" value="Unassembled WGS sequence"/>
</dbReference>
<evidence type="ECO:0000313" key="12">
    <source>
        <dbReference type="EMBL" id="KAF6753080.1"/>
    </source>
</evidence>
<dbReference type="SMART" id="SM00417">
    <property type="entry name" value="H4"/>
    <property type="match status" value="1"/>
</dbReference>
<dbReference type="AlphaFoldDB" id="A0A8H6M3D7"/>
<dbReference type="InterPro" id="IPR009072">
    <property type="entry name" value="Histone-fold"/>
</dbReference>
<evidence type="ECO:0000256" key="3">
    <source>
        <dbReference type="ARBA" id="ARBA00004286"/>
    </source>
</evidence>
<evidence type="ECO:0000256" key="4">
    <source>
        <dbReference type="ARBA" id="ARBA00006564"/>
    </source>
</evidence>
<name>A0A8H6M3D7_9AGAR</name>
<comment type="caution">
    <text evidence="12">The sequence shown here is derived from an EMBL/GenBank/DDBJ whole genome shotgun (WGS) entry which is preliminary data.</text>
</comment>
<evidence type="ECO:0000256" key="6">
    <source>
        <dbReference type="ARBA" id="ARBA00022454"/>
    </source>
</evidence>
<dbReference type="FunFam" id="1.10.20.10:FF:000012">
    <property type="entry name" value="Histone H4"/>
    <property type="match status" value="1"/>
</dbReference>
<sequence>MSNRGKGGQGLGKSGAKRHRRISRDSIQGLIKPPARRLARRGGVKRISGFIYEEIRGDIKIYLENVIRDTLAYTDHAKRRTVAGLDVVRALKRSGRPIYGYGA</sequence>
<evidence type="ECO:0000256" key="5">
    <source>
        <dbReference type="ARBA" id="ARBA00011538"/>
    </source>
</evidence>
<comment type="subunit">
    <text evidence="5 10">The nucleosome is a histone octamer containing two molecules each of H2A, H2B, H3 and H4 assembled in one H3-H4 heterotetramer and two H2A-H2B heterodimers. The octamer wraps approximately 147 bp of DNA.</text>
</comment>
<dbReference type="GO" id="GO:0003677">
    <property type="term" value="F:DNA binding"/>
    <property type="evidence" value="ECO:0007669"/>
    <property type="project" value="UniProtKB-KW"/>
</dbReference>
<evidence type="ECO:0000313" key="13">
    <source>
        <dbReference type="Proteomes" id="UP000521943"/>
    </source>
</evidence>
<evidence type="ECO:0000256" key="10">
    <source>
        <dbReference type="RuleBase" id="RU000528"/>
    </source>
</evidence>
<keyword evidence="13" id="KW-1185">Reference proteome</keyword>
<feature type="compositionally biased region" description="Gly residues" evidence="11">
    <location>
        <begin position="1"/>
        <end position="13"/>
    </location>
</feature>
<evidence type="ECO:0000256" key="8">
    <source>
        <dbReference type="ARBA" id="ARBA00023242"/>
    </source>
</evidence>
<dbReference type="InterPro" id="IPR019809">
    <property type="entry name" value="Histone_H4_CS"/>
</dbReference>
<reference evidence="12 13" key="1">
    <citation type="submission" date="2020-07" db="EMBL/GenBank/DDBJ databases">
        <title>Comparative genomics of pyrophilous fungi reveals a link between fire events and developmental genes.</title>
        <authorList>
            <consortium name="DOE Joint Genome Institute"/>
            <person name="Steindorff A.S."/>
            <person name="Carver A."/>
            <person name="Calhoun S."/>
            <person name="Stillman K."/>
            <person name="Liu H."/>
            <person name="Lipzen A."/>
            <person name="Pangilinan J."/>
            <person name="Labutti K."/>
            <person name="Bruns T.D."/>
            <person name="Grigoriev I.V."/>
        </authorList>
    </citation>
    <scope>NUCLEOTIDE SEQUENCE [LARGE SCALE GENOMIC DNA]</scope>
    <source>
        <strain evidence="12 13">CBS 144469</strain>
    </source>
</reference>
<dbReference type="InterPro" id="IPR001951">
    <property type="entry name" value="Histone_H4"/>
</dbReference>
<comment type="subcellular location">
    <subcellularLocation>
        <location evidence="3">Chromosome</location>
    </subcellularLocation>
    <subcellularLocation>
        <location evidence="2">Nucleus</location>
    </subcellularLocation>
</comment>
<evidence type="ECO:0000256" key="1">
    <source>
        <dbReference type="ARBA" id="ARBA00002001"/>
    </source>
</evidence>
<organism evidence="12 13">
    <name type="scientific">Ephemerocybe angulata</name>
    <dbReference type="NCBI Taxonomy" id="980116"/>
    <lineage>
        <taxon>Eukaryota</taxon>
        <taxon>Fungi</taxon>
        <taxon>Dikarya</taxon>
        <taxon>Basidiomycota</taxon>
        <taxon>Agaricomycotina</taxon>
        <taxon>Agaricomycetes</taxon>
        <taxon>Agaricomycetidae</taxon>
        <taxon>Agaricales</taxon>
        <taxon>Agaricineae</taxon>
        <taxon>Psathyrellaceae</taxon>
        <taxon>Ephemerocybe</taxon>
    </lineage>
</organism>
<gene>
    <name evidence="12" type="ORF">DFP72DRAFT_903287</name>
</gene>
<comment type="function">
    <text evidence="1 10">Core component of nucleosome. Nucleosomes wrap and compact DNA into chromatin, limiting DNA accessibility to the cellular machineries which require DNA as a template. Histones thereby play a central role in transcription regulation, DNA repair, DNA replication and chromosomal stability. DNA accessibility is regulated via a complex set of post-translational modifications of histones, also called histone code, and nucleosome remodeling.</text>
</comment>
<keyword evidence="9 10" id="KW-0544">Nucleosome core</keyword>
<proteinExistence type="inferred from homology"/>
<feature type="region of interest" description="Disordered" evidence="11">
    <location>
        <begin position="1"/>
        <end position="29"/>
    </location>
</feature>
<evidence type="ECO:0000256" key="11">
    <source>
        <dbReference type="SAM" id="MobiDB-lite"/>
    </source>
</evidence>
<dbReference type="CDD" id="cd22912">
    <property type="entry name" value="HFD_H4"/>
    <property type="match status" value="1"/>
</dbReference>
<evidence type="ECO:0000256" key="7">
    <source>
        <dbReference type="ARBA" id="ARBA00023125"/>
    </source>
</evidence>
<keyword evidence="8 10" id="KW-0539">Nucleus</keyword>
<comment type="similarity">
    <text evidence="4 10">Belongs to the histone H4 family.</text>
</comment>
<dbReference type="EMBL" id="JACGCI010000041">
    <property type="protein sequence ID" value="KAF6753080.1"/>
    <property type="molecule type" value="Genomic_DNA"/>
</dbReference>
<dbReference type="PRINTS" id="PR00623">
    <property type="entry name" value="HISTONEH4"/>
</dbReference>
<dbReference type="OrthoDB" id="3221608at2759"/>
<keyword evidence="7 10" id="KW-0238">DNA-binding</keyword>
<dbReference type="GO" id="GO:0030527">
    <property type="term" value="F:structural constituent of chromatin"/>
    <property type="evidence" value="ECO:0007669"/>
    <property type="project" value="InterPro"/>
</dbReference>
<dbReference type="SUPFAM" id="SSF47113">
    <property type="entry name" value="Histone-fold"/>
    <property type="match status" value="1"/>
</dbReference>
<evidence type="ECO:0000256" key="2">
    <source>
        <dbReference type="ARBA" id="ARBA00004123"/>
    </source>
</evidence>
<dbReference type="GO" id="GO:0046982">
    <property type="term" value="F:protein heterodimerization activity"/>
    <property type="evidence" value="ECO:0007669"/>
    <property type="project" value="InterPro"/>
</dbReference>
<dbReference type="PROSITE" id="PS00047">
    <property type="entry name" value="HISTONE_H4"/>
    <property type="match status" value="1"/>
</dbReference>
<dbReference type="PANTHER" id="PTHR10484">
    <property type="entry name" value="HISTONE H4"/>
    <property type="match status" value="1"/>
</dbReference>
<dbReference type="Gene3D" id="1.10.20.10">
    <property type="entry name" value="Histone, subunit A"/>
    <property type="match status" value="1"/>
</dbReference>
<accession>A0A8H6M3D7</accession>
<keyword evidence="6 10" id="KW-0158">Chromosome</keyword>
<protein>
    <recommendedName>
        <fullName evidence="10">Histone H4</fullName>
    </recommendedName>
</protein>
<evidence type="ECO:0000256" key="9">
    <source>
        <dbReference type="ARBA" id="ARBA00023269"/>
    </source>
</evidence>
<dbReference type="GO" id="GO:0005634">
    <property type="term" value="C:nucleus"/>
    <property type="evidence" value="ECO:0007669"/>
    <property type="project" value="UniProtKB-SubCell"/>
</dbReference>
<dbReference type="GO" id="GO:0000786">
    <property type="term" value="C:nucleosome"/>
    <property type="evidence" value="ECO:0007669"/>
    <property type="project" value="UniProtKB-KW"/>
</dbReference>